<dbReference type="RefSeq" id="XP_001875917.1">
    <property type="nucleotide sequence ID" value="XM_001875882.1"/>
</dbReference>
<sequence length="484" mass="53093">MADTNIAKPRPKPRPKPKAKPANAVAGPSSKPGASSSSSRIPLSSEVDDEDDMFLKNRNRSVKTWQKLEELNKETKLVVNSDSDDEATPRKRTKKADQLNKPKWQKANAIRLLSADLSDDSDDGIEIVGTSSTSNRARLGKRRRQRSRSRSITPPPALPQHQIQHARSIVREALGAAPRHASPTAFDCDDSTDTIVLDPELERIAKSITSQSHLAPSPSLFEPNEEIILTVNWQPHPLNETGKKEVWQYKMNRNDDFRELFEAAAEDACILVDSLIMTYRDKRIFSSVTPQTLKMRGAAEMAACDKTTYDYIRRNPHTSTTTSSLLDTTTTTTTSNSRVVEISDDDSDDASSPPTTASQPPQTQESDAESEADGDKFKLILRSVTTGEKNITLIVRPTTKCGAIVKAFLKKAGVADQYPAVFGDAAKTKSSAPPKKGGKKKGNGWGAPTEKDPRLCVDGEKLDNEAEIGDWDLEEGDLVEVVGM</sequence>
<dbReference type="OrthoDB" id="3365399at2759"/>
<dbReference type="InParanoid" id="B0CVZ1"/>
<dbReference type="STRING" id="486041.B0CVZ1"/>
<reference evidence="2 3" key="1">
    <citation type="journal article" date="2008" name="Nature">
        <title>The genome of Laccaria bicolor provides insights into mycorrhizal symbiosis.</title>
        <authorList>
            <person name="Martin F."/>
            <person name="Aerts A."/>
            <person name="Ahren D."/>
            <person name="Brun A."/>
            <person name="Danchin E.G.J."/>
            <person name="Duchaussoy F."/>
            <person name="Gibon J."/>
            <person name="Kohler A."/>
            <person name="Lindquist E."/>
            <person name="Pereda V."/>
            <person name="Salamov A."/>
            <person name="Shapiro H.J."/>
            <person name="Wuyts J."/>
            <person name="Blaudez D."/>
            <person name="Buee M."/>
            <person name="Brokstein P."/>
            <person name="Canbaeck B."/>
            <person name="Cohen D."/>
            <person name="Courty P.E."/>
            <person name="Coutinho P.M."/>
            <person name="Delaruelle C."/>
            <person name="Detter J.C."/>
            <person name="Deveau A."/>
            <person name="DiFazio S."/>
            <person name="Duplessis S."/>
            <person name="Fraissinet-Tachet L."/>
            <person name="Lucic E."/>
            <person name="Frey-Klett P."/>
            <person name="Fourrey C."/>
            <person name="Feussner I."/>
            <person name="Gay G."/>
            <person name="Grimwood J."/>
            <person name="Hoegger P.J."/>
            <person name="Jain P."/>
            <person name="Kilaru S."/>
            <person name="Labbe J."/>
            <person name="Lin Y.C."/>
            <person name="Legue V."/>
            <person name="Le Tacon F."/>
            <person name="Marmeisse R."/>
            <person name="Melayah D."/>
            <person name="Montanini B."/>
            <person name="Muratet M."/>
            <person name="Nehls U."/>
            <person name="Niculita-Hirzel H."/>
            <person name="Oudot-Le Secq M.P."/>
            <person name="Peter M."/>
            <person name="Quesneville H."/>
            <person name="Rajashekar B."/>
            <person name="Reich M."/>
            <person name="Rouhier N."/>
            <person name="Schmutz J."/>
            <person name="Yin T."/>
            <person name="Chalot M."/>
            <person name="Henrissat B."/>
            <person name="Kuees U."/>
            <person name="Lucas S."/>
            <person name="Van de Peer Y."/>
            <person name="Podila G.K."/>
            <person name="Polle A."/>
            <person name="Pukkila P.J."/>
            <person name="Richardson P.M."/>
            <person name="Rouze P."/>
            <person name="Sanders I.R."/>
            <person name="Stajich J.E."/>
            <person name="Tunlid A."/>
            <person name="Tuskan G."/>
            <person name="Grigoriev I.V."/>
        </authorList>
    </citation>
    <scope>NUCLEOTIDE SEQUENCE [LARGE SCALE GENOMIC DNA]</scope>
    <source>
        <strain evidence="3">S238N-H82 / ATCC MYA-4686</strain>
    </source>
</reference>
<feature type="region of interest" description="Disordered" evidence="1">
    <location>
        <begin position="313"/>
        <end position="375"/>
    </location>
</feature>
<name>B0CVZ1_LACBS</name>
<feature type="region of interest" description="Disordered" evidence="1">
    <location>
        <begin position="121"/>
        <end position="163"/>
    </location>
</feature>
<dbReference type="HOGENOM" id="CLU_038184_0_0_1"/>
<feature type="compositionally biased region" description="Basic residues" evidence="1">
    <location>
        <begin position="138"/>
        <end position="149"/>
    </location>
</feature>
<keyword evidence="3" id="KW-1185">Reference proteome</keyword>
<dbReference type="EMBL" id="DS547093">
    <property type="protein sequence ID" value="EDR13419.1"/>
    <property type="molecule type" value="Genomic_DNA"/>
</dbReference>
<proteinExistence type="predicted"/>
<feature type="region of interest" description="Disordered" evidence="1">
    <location>
        <begin position="426"/>
        <end position="455"/>
    </location>
</feature>
<organism evidence="3">
    <name type="scientific">Laccaria bicolor (strain S238N-H82 / ATCC MYA-4686)</name>
    <name type="common">Bicoloured deceiver</name>
    <name type="synonym">Laccaria laccata var. bicolor</name>
    <dbReference type="NCBI Taxonomy" id="486041"/>
    <lineage>
        <taxon>Eukaryota</taxon>
        <taxon>Fungi</taxon>
        <taxon>Dikarya</taxon>
        <taxon>Basidiomycota</taxon>
        <taxon>Agaricomycotina</taxon>
        <taxon>Agaricomycetes</taxon>
        <taxon>Agaricomycetidae</taxon>
        <taxon>Agaricales</taxon>
        <taxon>Agaricineae</taxon>
        <taxon>Hydnangiaceae</taxon>
        <taxon>Laccaria</taxon>
    </lineage>
</organism>
<evidence type="ECO:0000313" key="2">
    <source>
        <dbReference type="EMBL" id="EDR13419.1"/>
    </source>
</evidence>
<feature type="compositionally biased region" description="Basic and acidic residues" evidence="1">
    <location>
        <begin position="66"/>
        <end position="76"/>
    </location>
</feature>
<feature type="compositionally biased region" description="Low complexity" evidence="1">
    <location>
        <begin position="28"/>
        <end position="45"/>
    </location>
</feature>
<evidence type="ECO:0000256" key="1">
    <source>
        <dbReference type="SAM" id="MobiDB-lite"/>
    </source>
</evidence>
<dbReference type="Gene3D" id="3.10.20.90">
    <property type="entry name" value="Phosphatidylinositol 3-kinase Catalytic Subunit, Chain A, domain 1"/>
    <property type="match status" value="2"/>
</dbReference>
<feature type="compositionally biased region" description="Basic residues" evidence="1">
    <location>
        <begin position="9"/>
        <end position="19"/>
    </location>
</feature>
<dbReference type="KEGG" id="lbc:LACBIDRAFT_309263"/>
<dbReference type="AlphaFoldDB" id="B0CVZ1"/>
<gene>
    <name evidence="2" type="ORF">LACBIDRAFT_309263</name>
</gene>
<evidence type="ECO:0000313" key="3">
    <source>
        <dbReference type="Proteomes" id="UP000001194"/>
    </source>
</evidence>
<protein>
    <submittedName>
        <fullName evidence="2">Predicted protein</fullName>
    </submittedName>
</protein>
<accession>B0CVZ1</accession>
<feature type="compositionally biased region" description="Low complexity" evidence="1">
    <location>
        <begin position="318"/>
        <end position="335"/>
    </location>
</feature>
<dbReference type="GeneID" id="6071941"/>
<dbReference type="Proteomes" id="UP000001194">
    <property type="component" value="Unassembled WGS sequence"/>
</dbReference>
<feature type="compositionally biased region" description="Low complexity" evidence="1">
    <location>
        <begin position="350"/>
        <end position="364"/>
    </location>
</feature>
<feature type="region of interest" description="Disordered" evidence="1">
    <location>
        <begin position="1"/>
        <end position="103"/>
    </location>
</feature>